<feature type="compositionally biased region" description="Polar residues" evidence="2">
    <location>
        <begin position="432"/>
        <end position="451"/>
    </location>
</feature>
<evidence type="ECO:0000313" key="4">
    <source>
        <dbReference type="EMBL" id="KAK3294852.1"/>
    </source>
</evidence>
<comment type="caution">
    <text evidence="4">The sequence shown here is derived from an EMBL/GenBank/DDBJ whole genome shotgun (WGS) entry which is preliminary data.</text>
</comment>
<accession>A0AAE0HED2</accession>
<dbReference type="RefSeq" id="XP_062658366.1">
    <property type="nucleotide sequence ID" value="XM_062806741.1"/>
</dbReference>
<dbReference type="PROSITE" id="PS50048">
    <property type="entry name" value="ZN2_CY6_FUNGAL_2"/>
    <property type="match status" value="1"/>
</dbReference>
<feature type="domain" description="Zn(2)-C6 fungal-type" evidence="3">
    <location>
        <begin position="491"/>
        <end position="523"/>
    </location>
</feature>
<keyword evidence="1" id="KW-0539">Nucleus</keyword>
<dbReference type="EMBL" id="JAUEPN010000005">
    <property type="protein sequence ID" value="KAK3294852.1"/>
    <property type="molecule type" value="Genomic_DNA"/>
</dbReference>
<feature type="compositionally biased region" description="Polar residues" evidence="2">
    <location>
        <begin position="706"/>
        <end position="736"/>
    </location>
</feature>
<feature type="region of interest" description="Disordered" evidence="2">
    <location>
        <begin position="640"/>
        <end position="835"/>
    </location>
</feature>
<feature type="compositionally biased region" description="Polar residues" evidence="2">
    <location>
        <begin position="786"/>
        <end position="828"/>
    </location>
</feature>
<dbReference type="Proteomes" id="UP001278766">
    <property type="component" value="Unassembled WGS sequence"/>
</dbReference>
<feature type="compositionally biased region" description="Low complexity" evidence="2">
    <location>
        <begin position="956"/>
        <end position="975"/>
    </location>
</feature>
<reference evidence="4" key="2">
    <citation type="submission" date="2023-06" db="EMBL/GenBank/DDBJ databases">
        <authorList>
            <consortium name="Lawrence Berkeley National Laboratory"/>
            <person name="Haridas S."/>
            <person name="Hensen N."/>
            <person name="Bonometti L."/>
            <person name="Westerberg I."/>
            <person name="Brannstrom I.O."/>
            <person name="Guillou S."/>
            <person name="Cros-Aarteil S."/>
            <person name="Calhoun S."/>
            <person name="Kuo A."/>
            <person name="Mondo S."/>
            <person name="Pangilinan J."/>
            <person name="Riley R."/>
            <person name="Labutti K."/>
            <person name="Andreopoulos B."/>
            <person name="Lipzen A."/>
            <person name="Chen C."/>
            <person name="Yanf M."/>
            <person name="Daum C."/>
            <person name="Ng V."/>
            <person name="Clum A."/>
            <person name="Steindorff A."/>
            <person name="Ohm R."/>
            <person name="Martin F."/>
            <person name="Silar P."/>
            <person name="Natvig D."/>
            <person name="Lalanne C."/>
            <person name="Gautier V."/>
            <person name="Ament-Velasquez S.L."/>
            <person name="Kruys A."/>
            <person name="Hutchinson M.I."/>
            <person name="Powell A.J."/>
            <person name="Barry K."/>
            <person name="Miller A.N."/>
            <person name="Grigoriev I.V."/>
            <person name="Debuchy R."/>
            <person name="Gladieux P."/>
            <person name="Thoren M.H."/>
            <person name="Johannesson H."/>
        </authorList>
    </citation>
    <scope>NUCLEOTIDE SEQUENCE</scope>
    <source>
        <strain evidence="4">CBS 168.71</strain>
    </source>
</reference>
<dbReference type="AlphaFoldDB" id="A0AAE0HED2"/>
<evidence type="ECO:0000256" key="1">
    <source>
        <dbReference type="ARBA" id="ARBA00023242"/>
    </source>
</evidence>
<proteinExistence type="predicted"/>
<gene>
    <name evidence="4" type="ORF">B0H64DRAFT_443883</name>
</gene>
<name>A0AAE0HED2_9PEZI</name>
<feature type="region of interest" description="Disordered" evidence="2">
    <location>
        <begin position="956"/>
        <end position="1022"/>
    </location>
</feature>
<dbReference type="GeneID" id="87843689"/>
<evidence type="ECO:0000313" key="5">
    <source>
        <dbReference type="Proteomes" id="UP001278766"/>
    </source>
</evidence>
<keyword evidence="5" id="KW-1185">Reference proteome</keyword>
<dbReference type="Pfam" id="PF00172">
    <property type="entry name" value="Zn_clus"/>
    <property type="match status" value="1"/>
</dbReference>
<feature type="region of interest" description="Disordered" evidence="2">
    <location>
        <begin position="236"/>
        <end position="345"/>
    </location>
</feature>
<feature type="compositionally biased region" description="Polar residues" evidence="2">
    <location>
        <begin position="989"/>
        <end position="1008"/>
    </location>
</feature>
<evidence type="ECO:0000256" key="2">
    <source>
        <dbReference type="SAM" id="MobiDB-lite"/>
    </source>
</evidence>
<protein>
    <recommendedName>
        <fullName evidence="3">Zn(2)-C6 fungal-type domain-containing protein</fullName>
    </recommendedName>
</protein>
<feature type="compositionally biased region" description="Low complexity" evidence="2">
    <location>
        <begin position="905"/>
        <end position="914"/>
    </location>
</feature>
<dbReference type="InterPro" id="IPR036864">
    <property type="entry name" value="Zn2-C6_fun-type_DNA-bd_sf"/>
</dbReference>
<dbReference type="GO" id="GO:0008270">
    <property type="term" value="F:zinc ion binding"/>
    <property type="evidence" value="ECO:0007669"/>
    <property type="project" value="InterPro"/>
</dbReference>
<organism evidence="4 5">
    <name type="scientific">Chaetomium fimeti</name>
    <dbReference type="NCBI Taxonomy" id="1854472"/>
    <lineage>
        <taxon>Eukaryota</taxon>
        <taxon>Fungi</taxon>
        <taxon>Dikarya</taxon>
        <taxon>Ascomycota</taxon>
        <taxon>Pezizomycotina</taxon>
        <taxon>Sordariomycetes</taxon>
        <taxon>Sordariomycetidae</taxon>
        <taxon>Sordariales</taxon>
        <taxon>Chaetomiaceae</taxon>
        <taxon>Chaetomium</taxon>
    </lineage>
</organism>
<dbReference type="InterPro" id="IPR001138">
    <property type="entry name" value="Zn2Cys6_DnaBD"/>
</dbReference>
<feature type="compositionally biased region" description="Basic and acidic residues" evidence="2">
    <location>
        <begin position="241"/>
        <end position="259"/>
    </location>
</feature>
<dbReference type="SMART" id="SM00066">
    <property type="entry name" value="GAL4"/>
    <property type="match status" value="1"/>
</dbReference>
<sequence>MEALLGAGQSNPACGSVADLQAQLRDLLHNRVTETRADHTSVTFEIRATATFEIPVTDAENEAPEGVSNIDPLLGVARSSAVTAANGNPGQPARRVNAIDALVNQPVDDPALQTTIARQIIMSLRAVDSSNWTVRQVSRSEQGWTFTYICKDSWQAWNRQASKTPAKTVIGEWSEKGGQDPIHLARPAFDCRGSVKIAFSKSTKTIDVKYEHTPIHKTVAQLMELLAPPPVAPVIKTPAKKAKEPKAPKEPRPPKEPKPKTPRPSKKRAGENGITVGEGSQPKRSRKKKDSLAPIAPSGAVLPPEMPGALPVGDPSARQLYNTQGGTPDGPQPGGSGSYPEGLVGAANDAATASINSGVHAHSILNLPPGEAARRREVAIKLLSDNNLDPKTLSAEQFNIFANQSPELQNDSLAMLLEYGAERLRIVHPTKDGSSSAEQSTPTDANNSSPVATGVPQPVNPKKSRKKPETGGAGTGRTQSSEVGERRQWRICDNCRIKKYKSKCDKVKPSCSMCVRDGVACVYPPASKSRQSKAADTVPEAAEQARPAMPVEEPDGLGSPGLNIAPVVQPPHEPAPAQEHYDGHLDQAVNVPVSESTAHQAETPSDVFNQVHGIYQHPSGLSFPQVSATVSTELRQSNIPSAAIEPDYTPNSGSEAPEASLHGYTHPQPPAAHRRPAPAVEQGGRGSSGTPATASRRSLPVGQPANGGNASATTDNQAAWQSMSSTPSQATRTSPRQARAKKSAPVSKAHDGSLQQPASGWGNAGQPVATQPARNSPIQAAVQPARATSRQNNHAPSTATQSSSAVQPNPAQGYGYSQYQNGNTQAEPSSERVSIRHIPSDSITERGLVVFLQPSRDGKRSAMDSLNADSSIREYACVQRYSVGHKGGILQRSFQSSTVAGITRQQHNQQSQQQPSYNGYVNNMSQQQQPQQQASGSHQNWGYGFGATTNSASSGYNSAAAGSVSNSYSAAAGTSHGREHGGHGSHSHPAQQQRSMNLSSHTYSSMDGEQSLYDLLRSNPAG</sequence>
<reference evidence="4" key="1">
    <citation type="journal article" date="2023" name="Mol. Phylogenet. Evol.">
        <title>Genome-scale phylogeny and comparative genomics of the fungal order Sordariales.</title>
        <authorList>
            <person name="Hensen N."/>
            <person name="Bonometti L."/>
            <person name="Westerberg I."/>
            <person name="Brannstrom I.O."/>
            <person name="Guillou S."/>
            <person name="Cros-Aarteil S."/>
            <person name="Calhoun S."/>
            <person name="Haridas S."/>
            <person name="Kuo A."/>
            <person name="Mondo S."/>
            <person name="Pangilinan J."/>
            <person name="Riley R."/>
            <person name="LaButti K."/>
            <person name="Andreopoulos B."/>
            <person name="Lipzen A."/>
            <person name="Chen C."/>
            <person name="Yan M."/>
            <person name="Daum C."/>
            <person name="Ng V."/>
            <person name="Clum A."/>
            <person name="Steindorff A."/>
            <person name="Ohm R.A."/>
            <person name="Martin F."/>
            <person name="Silar P."/>
            <person name="Natvig D.O."/>
            <person name="Lalanne C."/>
            <person name="Gautier V."/>
            <person name="Ament-Velasquez S.L."/>
            <person name="Kruys A."/>
            <person name="Hutchinson M.I."/>
            <person name="Powell A.J."/>
            <person name="Barry K."/>
            <person name="Miller A.N."/>
            <person name="Grigoriev I.V."/>
            <person name="Debuchy R."/>
            <person name="Gladieux P."/>
            <person name="Hiltunen Thoren M."/>
            <person name="Johannesson H."/>
        </authorList>
    </citation>
    <scope>NUCLEOTIDE SEQUENCE</scope>
    <source>
        <strain evidence="4">CBS 168.71</strain>
    </source>
</reference>
<feature type="region of interest" description="Disordered" evidence="2">
    <location>
        <begin position="528"/>
        <end position="553"/>
    </location>
</feature>
<feature type="compositionally biased region" description="Polar residues" evidence="2">
    <location>
        <begin position="768"/>
        <end position="778"/>
    </location>
</feature>
<dbReference type="GO" id="GO:0000981">
    <property type="term" value="F:DNA-binding transcription factor activity, RNA polymerase II-specific"/>
    <property type="evidence" value="ECO:0007669"/>
    <property type="project" value="InterPro"/>
</dbReference>
<dbReference type="SUPFAM" id="SSF57701">
    <property type="entry name" value="Zn2/Cys6 DNA-binding domain"/>
    <property type="match status" value="1"/>
</dbReference>
<feature type="region of interest" description="Disordered" evidence="2">
    <location>
        <begin position="900"/>
        <end position="941"/>
    </location>
</feature>
<dbReference type="CDD" id="cd00067">
    <property type="entry name" value="GAL4"/>
    <property type="match status" value="1"/>
</dbReference>
<feature type="region of interest" description="Disordered" evidence="2">
    <location>
        <begin position="430"/>
        <end position="485"/>
    </location>
</feature>
<feature type="compositionally biased region" description="Polar residues" evidence="2">
    <location>
        <begin position="915"/>
        <end position="925"/>
    </location>
</feature>
<dbReference type="Gene3D" id="4.10.240.10">
    <property type="entry name" value="Zn(2)-C6 fungal-type DNA-binding domain"/>
    <property type="match status" value="1"/>
</dbReference>
<evidence type="ECO:0000259" key="3">
    <source>
        <dbReference type="PROSITE" id="PS50048"/>
    </source>
</evidence>